<organism evidence="2 3">
    <name type="scientific">Lysinibacillus fusiformis</name>
    <dbReference type="NCBI Taxonomy" id="28031"/>
    <lineage>
        <taxon>Bacteria</taxon>
        <taxon>Bacillati</taxon>
        <taxon>Bacillota</taxon>
        <taxon>Bacilli</taxon>
        <taxon>Bacillales</taxon>
        <taxon>Bacillaceae</taxon>
        <taxon>Lysinibacillus</taxon>
    </lineage>
</organism>
<gene>
    <name evidence="2" type="ORF">BG258_19495</name>
</gene>
<dbReference type="Proteomes" id="UP000094784">
    <property type="component" value="Unassembled WGS sequence"/>
</dbReference>
<proteinExistence type="predicted"/>
<evidence type="ECO:0008006" key="4">
    <source>
        <dbReference type="Google" id="ProtNLM"/>
    </source>
</evidence>
<accession>A0A1E4R1D1</accession>
<keyword evidence="1" id="KW-1133">Transmembrane helix</keyword>
<feature type="transmembrane region" description="Helical" evidence="1">
    <location>
        <begin position="53"/>
        <end position="75"/>
    </location>
</feature>
<evidence type="ECO:0000313" key="2">
    <source>
        <dbReference type="EMBL" id="ODV54239.1"/>
    </source>
</evidence>
<sequence>MFSVTYFIIYHYNNDAFMYVENEEWYELAFDFLYYSFSRGLTFGGGTLEPMSFLAKLCSLVQTVIFYFVIAKGLVAYNKDKKSK</sequence>
<keyword evidence="1" id="KW-0472">Membrane</keyword>
<reference evidence="2 3" key="1">
    <citation type="submission" date="2016-09" db="EMBL/GenBank/DDBJ databases">
        <title>Draft genome sequence of the soil isolate, Lysinibacillus fusiformis M5, a potential hypoxanthine producer.</title>
        <authorList>
            <person name="Gallegos-Monterrosa R."/>
            <person name="Maroti G."/>
            <person name="Balint B."/>
            <person name="Kovacs A.T."/>
        </authorList>
    </citation>
    <scope>NUCLEOTIDE SEQUENCE [LARGE SCALE GENOMIC DNA]</scope>
    <source>
        <strain evidence="2 3">M5</strain>
    </source>
</reference>
<name>A0A1E4R1D1_9BACI</name>
<evidence type="ECO:0000256" key="1">
    <source>
        <dbReference type="SAM" id="Phobius"/>
    </source>
</evidence>
<protein>
    <recommendedName>
        <fullName evidence="4">Potassium channel domain-containing protein</fullName>
    </recommendedName>
</protein>
<dbReference type="EMBL" id="MECQ01000002">
    <property type="protein sequence ID" value="ODV54239.1"/>
    <property type="molecule type" value="Genomic_DNA"/>
</dbReference>
<dbReference type="AlphaFoldDB" id="A0A1E4R1D1"/>
<keyword evidence="1" id="KW-0812">Transmembrane</keyword>
<comment type="caution">
    <text evidence="2">The sequence shown here is derived from an EMBL/GenBank/DDBJ whole genome shotgun (WGS) entry which is preliminary data.</text>
</comment>
<evidence type="ECO:0000313" key="3">
    <source>
        <dbReference type="Proteomes" id="UP000094784"/>
    </source>
</evidence>